<dbReference type="GO" id="GO:0031011">
    <property type="term" value="C:Ino80 complex"/>
    <property type="evidence" value="ECO:0007669"/>
    <property type="project" value="InterPro"/>
</dbReference>
<dbReference type="PANTHER" id="PTHR13233:SF0">
    <property type="entry name" value="MICROSPHERULE PROTEIN 1"/>
    <property type="match status" value="1"/>
</dbReference>
<protein>
    <recommendedName>
        <fullName evidence="1">FHA domain-containing protein</fullName>
    </recommendedName>
</protein>
<comment type="caution">
    <text evidence="2">The sequence shown here is derived from an EMBL/GenBank/DDBJ whole genome shotgun (WGS) entry which is preliminary data.</text>
</comment>
<dbReference type="GO" id="GO:0071339">
    <property type="term" value="C:MLL1 complex"/>
    <property type="evidence" value="ECO:0007669"/>
    <property type="project" value="InterPro"/>
</dbReference>
<dbReference type="AlphaFoldDB" id="A0A438K1Q1"/>
<dbReference type="SUPFAM" id="SSF49879">
    <property type="entry name" value="SMAD/FHA domain"/>
    <property type="match status" value="1"/>
</dbReference>
<organism evidence="2 3">
    <name type="scientific">Vitis vinifera</name>
    <name type="common">Grape</name>
    <dbReference type="NCBI Taxonomy" id="29760"/>
    <lineage>
        <taxon>Eukaryota</taxon>
        <taxon>Viridiplantae</taxon>
        <taxon>Streptophyta</taxon>
        <taxon>Embryophyta</taxon>
        <taxon>Tracheophyta</taxon>
        <taxon>Spermatophyta</taxon>
        <taxon>Magnoliopsida</taxon>
        <taxon>eudicotyledons</taxon>
        <taxon>Gunneridae</taxon>
        <taxon>Pentapetalae</taxon>
        <taxon>rosids</taxon>
        <taxon>Vitales</taxon>
        <taxon>Vitaceae</taxon>
        <taxon>Viteae</taxon>
        <taxon>Vitis</taxon>
    </lineage>
</organism>
<sequence length="235" mass="25471">MELVGLAVNKKRRGGTSDPVLLGRATEDVTVDIDLGREGCANKISRRQVSFSRSTFQLVRHAIIKMERGGSFSLKNLGKRAILMNGKDVAPGESVSLTCGCLIEVCSCFSFSTMGTVIGFHLLCCGISSEFLNIASCMRITLAGKAKPQRIKLEGLMRLNPLECYQKVLLFTALSGFHGCATAHLLASSRKLTTFGRTYIGYMGLRLSDCITHDGVGNHPTCGILLDNADTRCQM</sequence>
<gene>
    <name evidence="2" type="ORF">CK203_008056</name>
</gene>
<evidence type="ECO:0000313" key="2">
    <source>
        <dbReference type="EMBL" id="RVX15142.1"/>
    </source>
</evidence>
<dbReference type="InterPro" id="IPR037912">
    <property type="entry name" value="MCRS1"/>
</dbReference>
<dbReference type="GO" id="GO:0002151">
    <property type="term" value="F:G-quadruplex RNA binding"/>
    <property type="evidence" value="ECO:0007669"/>
    <property type="project" value="InterPro"/>
</dbReference>
<name>A0A438K1Q1_VITVI</name>
<reference evidence="2 3" key="1">
    <citation type="journal article" date="2018" name="PLoS Genet.">
        <title>Population sequencing reveals clonal diversity and ancestral inbreeding in the grapevine cultivar Chardonnay.</title>
        <authorList>
            <person name="Roach M.J."/>
            <person name="Johnson D.L."/>
            <person name="Bohlmann J."/>
            <person name="van Vuuren H.J."/>
            <person name="Jones S.J."/>
            <person name="Pretorius I.S."/>
            <person name="Schmidt S.A."/>
            <person name="Borneman A.R."/>
        </authorList>
    </citation>
    <scope>NUCLEOTIDE SEQUENCE [LARGE SCALE GENOMIC DNA]</scope>
    <source>
        <strain evidence="3">cv. Chardonnay</strain>
        <tissue evidence="2">Leaf</tissue>
    </source>
</reference>
<feature type="domain" description="FHA" evidence="1">
    <location>
        <begin position="20"/>
        <end position="89"/>
    </location>
</feature>
<evidence type="ECO:0000313" key="3">
    <source>
        <dbReference type="Proteomes" id="UP000288805"/>
    </source>
</evidence>
<evidence type="ECO:0000259" key="1">
    <source>
        <dbReference type="PROSITE" id="PS50006"/>
    </source>
</evidence>
<proteinExistence type="predicted"/>
<dbReference type="EMBL" id="QGNW01000019">
    <property type="protein sequence ID" value="RVX15142.1"/>
    <property type="molecule type" value="Genomic_DNA"/>
</dbReference>
<dbReference type="PROSITE" id="PS50006">
    <property type="entry name" value="FHA_DOMAIN"/>
    <property type="match status" value="1"/>
</dbReference>
<dbReference type="Proteomes" id="UP000288805">
    <property type="component" value="Unassembled WGS sequence"/>
</dbReference>
<dbReference type="PANTHER" id="PTHR13233">
    <property type="entry name" value="MICROSPHERULE PROTEIN 1"/>
    <property type="match status" value="1"/>
</dbReference>
<dbReference type="InterPro" id="IPR000253">
    <property type="entry name" value="FHA_dom"/>
</dbReference>
<dbReference type="InterPro" id="IPR008984">
    <property type="entry name" value="SMAD_FHA_dom_sf"/>
</dbReference>
<dbReference type="Pfam" id="PF00498">
    <property type="entry name" value="FHA"/>
    <property type="match status" value="1"/>
</dbReference>
<accession>A0A438K1Q1</accession>